<dbReference type="InterPro" id="IPR018846">
    <property type="entry name" value="Beta-prop_RSE1/DDB1/CPSF1_1st"/>
</dbReference>
<dbReference type="InterPro" id="IPR058543">
    <property type="entry name" value="Beta-prop_RSE1/DDB1/CPSF1_2nd"/>
</dbReference>
<feature type="compositionally biased region" description="Basic and acidic residues" evidence="3">
    <location>
        <begin position="336"/>
        <end position="348"/>
    </location>
</feature>
<evidence type="ECO:0000259" key="5">
    <source>
        <dbReference type="Pfam" id="PF10433"/>
    </source>
</evidence>
<name>A0A0F7SVV1_PHARH</name>
<dbReference type="PANTHER" id="PTHR10644">
    <property type="entry name" value="DNA REPAIR/RNA PROCESSING CPSF FAMILY"/>
    <property type="match status" value="1"/>
</dbReference>
<feature type="domain" description="RSE1/DDB1/CPSF1 first beta-propeller" evidence="5">
    <location>
        <begin position="12"/>
        <end position="300"/>
    </location>
</feature>
<dbReference type="Pfam" id="PF23726">
    <property type="entry name" value="Beta-prop_RSE1_2nd"/>
    <property type="match status" value="1"/>
</dbReference>
<organism evidence="7">
    <name type="scientific">Phaffia rhodozyma</name>
    <name type="common">Yeast</name>
    <name type="synonym">Xanthophyllomyces dendrorhous</name>
    <dbReference type="NCBI Taxonomy" id="264483"/>
    <lineage>
        <taxon>Eukaryota</taxon>
        <taxon>Fungi</taxon>
        <taxon>Dikarya</taxon>
        <taxon>Basidiomycota</taxon>
        <taxon>Agaricomycotina</taxon>
        <taxon>Tremellomycetes</taxon>
        <taxon>Cystofilobasidiales</taxon>
        <taxon>Mrakiaceae</taxon>
        <taxon>Phaffia</taxon>
    </lineage>
</organism>
<dbReference type="Gene3D" id="1.10.150.910">
    <property type="match status" value="1"/>
</dbReference>
<dbReference type="Pfam" id="PF03178">
    <property type="entry name" value="CPSF_A"/>
    <property type="match status" value="1"/>
</dbReference>
<dbReference type="AlphaFoldDB" id="A0A0F7SVV1"/>
<evidence type="ECO:0000256" key="2">
    <source>
        <dbReference type="ARBA" id="ARBA00023242"/>
    </source>
</evidence>
<dbReference type="InterPro" id="IPR050358">
    <property type="entry name" value="RSE1/DDB1/CFT1"/>
</dbReference>
<proteinExistence type="predicted"/>
<accession>A0A0F7SVV1</accession>
<evidence type="ECO:0000259" key="4">
    <source>
        <dbReference type="Pfam" id="PF03178"/>
    </source>
</evidence>
<feature type="domain" description="RSE1/DDB1/CPSF1 first beta-propeller" evidence="5">
    <location>
        <begin position="359"/>
        <end position="446"/>
    </location>
</feature>
<dbReference type="Gene3D" id="2.130.10.10">
    <property type="entry name" value="YVTN repeat-like/Quinoprotein amine dehydrogenase"/>
    <property type="match status" value="2"/>
</dbReference>
<comment type="subcellular location">
    <subcellularLocation>
        <location evidence="1">Nucleus</location>
    </subcellularLocation>
</comment>
<protein>
    <submittedName>
        <fullName evidence="7">Damage-specific DNA binding complex, subunit DDB1</fullName>
    </submittedName>
</protein>
<feature type="compositionally biased region" description="Polar residues" evidence="3">
    <location>
        <begin position="321"/>
        <end position="331"/>
    </location>
</feature>
<evidence type="ECO:0000256" key="3">
    <source>
        <dbReference type="SAM" id="MobiDB-lite"/>
    </source>
</evidence>
<evidence type="ECO:0000256" key="1">
    <source>
        <dbReference type="ARBA" id="ARBA00004123"/>
    </source>
</evidence>
<feature type="compositionally biased region" description="Basic and acidic residues" evidence="3">
    <location>
        <begin position="294"/>
        <end position="313"/>
    </location>
</feature>
<dbReference type="EMBL" id="LN483166">
    <property type="protein sequence ID" value="CED84730.1"/>
    <property type="molecule type" value="Genomic_DNA"/>
</dbReference>
<keyword evidence="2" id="KW-0539">Nucleus</keyword>
<dbReference type="GO" id="GO:0005634">
    <property type="term" value="C:nucleus"/>
    <property type="evidence" value="ECO:0007669"/>
    <property type="project" value="UniProtKB-SubCell"/>
</dbReference>
<feature type="domain" description="RSE1/DDB1/CPSF1 C-terminal" evidence="4">
    <location>
        <begin position="877"/>
        <end position="1195"/>
    </location>
</feature>
<feature type="region of interest" description="Disordered" evidence="3">
    <location>
        <begin position="290"/>
        <end position="350"/>
    </location>
</feature>
<dbReference type="GO" id="GO:0003676">
    <property type="term" value="F:nucleic acid binding"/>
    <property type="evidence" value="ECO:0007669"/>
    <property type="project" value="InterPro"/>
</dbReference>
<feature type="domain" description="RSE1/DDB1/CPSF1 second beta-propeller" evidence="6">
    <location>
        <begin position="511"/>
        <end position="805"/>
    </location>
</feature>
<evidence type="ECO:0000313" key="7">
    <source>
        <dbReference type="EMBL" id="CED84730.1"/>
    </source>
</evidence>
<dbReference type="Pfam" id="PF10433">
    <property type="entry name" value="Beta-prop_RSE1_1st"/>
    <property type="match status" value="2"/>
</dbReference>
<sequence>MEYIATAHRPASVTHSVHSNLTSPDHTSLTIVRSASLEVHELLPSGPSKVYDVPLWGKPLGAATIIQPSSDLARQPGPTLFVLLLDVHPKCLLIVSIWNSETKTLDVTDRIEMTQPVGIREAEFWQGIIVDQERGCLAVGLWTGMITIIQLKDVAAKSGPSRGTPTGGMPTGGARRKFAAEDEKKANGLVQLKFDVQIKEYNLLSLSFLNDIDQSIPPTLLFLYLTPHREISVVSHTVSFLNKDLSSLSNGEELFTCRPSDLSSSHLIALPGGILIVGETELAVFDIPTPSVESSKRKSNEQSAELRETEAKGKGKRRRASSSGTSQNTSILPGPKKRESGLESDQKTTKGLTKTLPFSVTVAWDIIDSKETGTRILLGDSYGQLTLVHVKKSLSTGTYNDIETLILGESSPPTSVTSLPSSYVFIGSHFSSSQILNIQSTPDPSSNKQSYLSRPLSDWPNLAPALDFHLCGKEEDEEGKIVVCAGGMNKGALSVVQKGAGFQSDLEIKGLEGVSGIWDLAPIERDDLFLLALPQSTVVLQLPSSAQEAPSVLPSTFLPGLCRTSTTLASGPALSDCMIQITDREVLLVGAKDGTLKASWRSVDQAEIVAGAVTDGETPEWVVIALRGGLLVMLQVEPTQFCVRIETPFSSEISSVAITSRFTTSPPSYAVALWDLSLHLSTVPDAFAFTPSLVRSLLFTSSPRTPPSLLAGLADGELVVHSVELLTRGTGHNLPTSNGEKVDVKTIKLGQVEVGLTRQIASEEEGGGEEIFAFGERSAIIRWEDTGRLSWDMISIKDVSASTFIGTFSGTNSMLLATPTGVLFGKIDGTKRQNLQTIPFGTDNPYRIVYHPNIRAYGVAFIKTVLDRTKGQETMSSSFKVLDKDTFEPIFVFDLDPSERATALRAICFTSGSETRWVFVLGTGYLDETLSEVHKGRVIVFGQDRNGRPVSKLMETTVAGAVYAIEGVGELGFVASVNSRVLLFGRDLNGDTGTMYSFKKVSSWESSYLPSTLINLSSVDGKSRLAIGDAMSSLSVVEIDQSSRQFRTVIKDLKPLWLTTAERLGQGTDDTLIAADSNCNILTMQPEDHTLVSKAGYHVGELINKFAKGALLPNEPADMGATPNLVFGTSSGRISAVLDLNVESSRFLFDLQRNMTVVLKGFGNVSLSDYRQVQLDNATSPSVGVIDGDYVQSFLQIKDQDLIRRILDGRNQYEKIDVPYSEVCGILEGFGRLH</sequence>
<reference evidence="7" key="1">
    <citation type="submission" date="2014-08" db="EMBL/GenBank/DDBJ databases">
        <authorList>
            <person name="Sharma Rahul"/>
            <person name="Thines Marco"/>
        </authorList>
    </citation>
    <scope>NUCLEOTIDE SEQUENCE</scope>
</reference>
<dbReference type="InterPro" id="IPR004871">
    <property type="entry name" value="RSE1/DDB1/CPSF1_C"/>
</dbReference>
<dbReference type="InterPro" id="IPR015943">
    <property type="entry name" value="WD40/YVTN_repeat-like_dom_sf"/>
</dbReference>
<evidence type="ECO:0000259" key="6">
    <source>
        <dbReference type="Pfam" id="PF23726"/>
    </source>
</evidence>